<evidence type="ECO:0000313" key="2">
    <source>
        <dbReference type="Proteomes" id="UP000321570"/>
    </source>
</evidence>
<gene>
    <name evidence="1" type="ORF">WMSIL1_LOCUS2316</name>
</gene>
<sequence>MSICNCSELIFFGHPTLGSSFSLKSSFLKREGENHLLQVSLSTTSFPQVSLSVFAAELALFPL</sequence>
<evidence type="ECO:0000313" key="1">
    <source>
        <dbReference type="EMBL" id="VUZ41492.1"/>
    </source>
</evidence>
<dbReference type="AlphaFoldDB" id="A0A564Y2G8"/>
<reference evidence="1 2" key="1">
    <citation type="submission" date="2019-07" db="EMBL/GenBank/DDBJ databases">
        <authorList>
            <person name="Jastrzebski P J."/>
            <person name="Paukszto L."/>
            <person name="Jastrzebski P J."/>
        </authorList>
    </citation>
    <scope>NUCLEOTIDE SEQUENCE [LARGE SCALE GENOMIC DNA]</scope>
    <source>
        <strain evidence="1 2">WMS-il1</strain>
    </source>
</reference>
<protein>
    <submittedName>
        <fullName evidence="1">Uncharacterized protein</fullName>
    </submittedName>
</protein>
<organism evidence="1 2">
    <name type="scientific">Hymenolepis diminuta</name>
    <name type="common">Rat tapeworm</name>
    <dbReference type="NCBI Taxonomy" id="6216"/>
    <lineage>
        <taxon>Eukaryota</taxon>
        <taxon>Metazoa</taxon>
        <taxon>Spiralia</taxon>
        <taxon>Lophotrochozoa</taxon>
        <taxon>Platyhelminthes</taxon>
        <taxon>Cestoda</taxon>
        <taxon>Eucestoda</taxon>
        <taxon>Cyclophyllidea</taxon>
        <taxon>Hymenolepididae</taxon>
        <taxon>Hymenolepis</taxon>
    </lineage>
</organism>
<dbReference type="Proteomes" id="UP000321570">
    <property type="component" value="Unassembled WGS sequence"/>
</dbReference>
<name>A0A564Y2G8_HYMDI</name>
<dbReference type="EMBL" id="CABIJS010000060">
    <property type="protein sequence ID" value="VUZ41492.1"/>
    <property type="molecule type" value="Genomic_DNA"/>
</dbReference>
<keyword evidence="2" id="KW-1185">Reference proteome</keyword>
<proteinExistence type="predicted"/>
<accession>A0A564Y2G8</accession>